<organism evidence="1 2">
    <name type="scientific">Exidia glandulosa HHB12029</name>
    <dbReference type="NCBI Taxonomy" id="1314781"/>
    <lineage>
        <taxon>Eukaryota</taxon>
        <taxon>Fungi</taxon>
        <taxon>Dikarya</taxon>
        <taxon>Basidiomycota</taxon>
        <taxon>Agaricomycotina</taxon>
        <taxon>Agaricomycetes</taxon>
        <taxon>Auriculariales</taxon>
        <taxon>Exidiaceae</taxon>
        <taxon>Exidia</taxon>
    </lineage>
</organism>
<protein>
    <submittedName>
        <fullName evidence="1">Uncharacterized protein</fullName>
    </submittedName>
</protein>
<feature type="non-terminal residue" evidence="1">
    <location>
        <position position="167"/>
    </location>
</feature>
<sequence length="167" mass="19271">MERDAAALTLALREPLKPTLCAACLLCFRAYFLADVRKTNLRILRASHHEFWNCIMRFLTVKRTDISRSAVNRRLDAAWRACQSTRGPPKYHAKLRAVFDNRAVFENYDNMLREVVETLLDFLIVIFYDQSKAVVVESQKFSRHGLWPTSADDILPFGPESSYSTLL</sequence>
<reference evidence="1 2" key="1">
    <citation type="journal article" date="2016" name="Mol. Biol. Evol.">
        <title>Comparative Genomics of Early-Diverging Mushroom-Forming Fungi Provides Insights into the Origins of Lignocellulose Decay Capabilities.</title>
        <authorList>
            <person name="Nagy L.G."/>
            <person name="Riley R."/>
            <person name="Tritt A."/>
            <person name="Adam C."/>
            <person name="Daum C."/>
            <person name="Floudas D."/>
            <person name="Sun H."/>
            <person name="Yadav J.S."/>
            <person name="Pangilinan J."/>
            <person name="Larsson K.H."/>
            <person name="Matsuura K."/>
            <person name="Barry K."/>
            <person name="Labutti K."/>
            <person name="Kuo R."/>
            <person name="Ohm R.A."/>
            <person name="Bhattacharya S.S."/>
            <person name="Shirouzu T."/>
            <person name="Yoshinaga Y."/>
            <person name="Martin F.M."/>
            <person name="Grigoriev I.V."/>
            <person name="Hibbett D.S."/>
        </authorList>
    </citation>
    <scope>NUCLEOTIDE SEQUENCE [LARGE SCALE GENOMIC DNA]</scope>
    <source>
        <strain evidence="1 2">HHB12029</strain>
    </source>
</reference>
<proteinExistence type="predicted"/>
<dbReference type="EMBL" id="KV426378">
    <property type="protein sequence ID" value="KZV81643.1"/>
    <property type="molecule type" value="Genomic_DNA"/>
</dbReference>
<dbReference type="InParanoid" id="A0A165C1H5"/>
<name>A0A165C1H5_EXIGL</name>
<keyword evidence="2" id="KW-1185">Reference proteome</keyword>
<gene>
    <name evidence="1" type="ORF">EXIGLDRAFT_779500</name>
</gene>
<evidence type="ECO:0000313" key="2">
    <source>
        <dbReference type="Proteomes" id="UP000077266"/>
    </source>
</evidence>
<dbReference type="Proteomes" id="UP000077266">
    <property type="component" value="Unassembled WGS sequence"/>
</dbReference>
<evidence type="ECO:0000313" key="1">
    <source>
        <dbReference type="EMBL" id="KZV81643.1"/>
    </source>
</evidence>
<accession>A0A165C1H5</accession>
<dbReference type="AlphaFoldDB" id="A0A165C1H5"/>